<protein>
    <recommendedName>
        <fullName evidence="3">Type I restriction enzyme R protein N-terminal domain-containing protein</fullName>
    </recommendedName>
</protein>
<organism evidence="1 2">
    <name type="scientific">Afipia felis</name>
    <name type="common">Cat scratch disease bacillus</name>
    <dbReference type="NCBI Taxonomy" id="1035"/>
    <lineage>
        <taxon>Bacteria</taxon>
        <taxon>Pseudomonadati</taxon>
        <taxon>Pseudomonadota</taxon>
        <taxon>Alphaproteobacteria</taxon>
        <taxon>Hyphomicrobiales</taxon>
        <taxon>Nitrobacteraceae</taxon>
        <taxon>Afipia</taxon>
    </lineage>
</organism>
<dbReference type="RefSeq" id="WP_048755583.1">
    <property type="nucleotide sequence ID" value="NZ_CCAZ020000001.1"/>
</dbReference>
<gene>
    <name evidence="1" type="ORF">BN961_00332</name>
</gene>
<comment type="caution">
    <text evidence="1">The sequence shown here is derived from an EMBL/GenBank/DDBJ whole genome shotgun (WGS) entry which is preliminary data.</text>
</comment>
<evidence type="ECO:0000313" key="2">
    <source>
        <dbReference type="Proteomes" id="UP000035762"/>
    </source>
</evidence>
<dbReference type="Proteomes" id="UP000035762">
    <property type="component" value="Unassembled WGS sequence"/>
</dbReference>
<dbReference type="EMBL" id="CCAZ020000001">
    <property type="protein sequence ID" value="CEG06951.1"/>
    <property type="molecule type" value="Genomic_DNA"/>
</dbReference>
<keyword evidence="2" id="KW-1185">Reference proteome</keyword>
<sequence>MAEKIEALSNKKESEQQVALRVREILAAQIPDYLVESGRSILYRIEIDTSGQVTYDNADRPKRGQYAFQTDIAISKDGLPLVVIELKSGSFSSHDVITYSWKASRHKQIYPFLRYGFVVVASYGLGRRFATHNEGFDFAMALPNEAAIEIDLAALVKRQIESAERLKRLMGTTRMKIRRFEQTVEIDH</sequence>
<proteinExistence type="predicted"/>
<accession>A0A090MH96</accession>
<dbReference type="AlphaFoldDB" id="A0A090MH96"/>
<evidence type="ECO:0000313" key="1">
    <source>
        <dbReference type="EMBL" id="CEG06951.1"/>
    </source>
</evidence>
<dbReference type="OrthoDB" id="3078667at2"/>
<name>A0A090MH96_AFIFE</name>
<evidence type="ECO:0008006" key="3">
    <source>
        <dbReference type="Google" id="ProtNLM"/>
    </source>
</evidence>
<reference evidence="1 2" key="1">
    <citation type="journal article" date="2014" name="Genome Announc.">
        <title>Genome Sequence of Afipia felis Strain 76713, Isolated in Hospital Water Using an Amoeba Co-Culture Procedure.</title>
        <authorList>
            <person name="Benamar S."/>
            <person name="La Scola B."/>
            <person name="Croce O."/>
        </authorList>
    </citation>
    <scope>NUCLEOTIDE SEQUENCE [LARGE SCALE GENOMIC DNA]</scope>
    <source>
        <strain evidence="1 2">76713</strain>
    </source>
</reference>